<dbReference type="GO" id="GO:0019363">
    <property type="term" value="P:pyridine nucleotide biosynthetic process"/>
    <property type="evidence" value="ECO:0007669"/>
    <property type="project" value="UniProtKB-KW"/>
</dbReference>
<comment type="similarity">
    <text evidence="1">Belongs to the isochorismatase family.</text>
</comment>
<protein>
    <recommendedName>
        <fullName evidence="6">nicotinamidase</fullName>
        <ecNumber evidence="6">3.5.1.19</ecNumber>
    </recommendedName>
    <alternativeName>
        <fullName evidence="7">Nicotinamide deamidase</fullName>
    </alternativeName>
</protein>
<keyword evidence="4" id="KW-0378">Hydrolase</keyword>
<keyword evidence="2" id="KW-0662">Pyridine nucleotide biosynthesis</keyword>
<evidence type="ECO:0000256" key="4">
    <source>
        <dbReference type="ARBA" id="ARBA00022801"/>
    </source>
</evidence>
<evidence type="ECO:0000256" key="7">
    <source>
        <dbReference type="ARBA" id="ARBA00043224"/>
    </source>
</evidence>
<dbReference type="AlphaFoldDB" id="A0A9D9IP92"/>
<evidence type="ECO:0000256" key="3">
    <source>
        <dbReference type="ARBA" id="ARBA00022723"/>
    </source>
</evidence>
<accession>A0A9D9IP92</accession>
<dbReference type="InterPro" id="IPR052347">
    <property type="entry name" value="Isochorismatase_Nicotinamidase"/>
</dbReference>
<evidence type="ECO:0000256" key="6">
    <source>
        <dbReference type="ARBA" id="ARBA00039017"/>
    </source>
</evidence>
<comment type="pathway">
    <text evidence="5">Cofactor biosynthesis; nicotinate biosynthesis; nicotinate from nicotinamide: step 1/1.</text>
</comment>
<reference evidence="9" key="1">
    <citation type="submission" date="2020-10" db="EMBL/GenBank/DDBJ databases">
        <authorList>
            <person name="Gilroy R."/>
        </authorList>
    </citation>
    <scope>NUCLEOTIDE SEQUENCE</scope>
    <source>
        <strain evidence="9">6919</strain>
    </source>
</reference>
<dbReference type="EC" id="3.5.1.19" evidence="6"/>
<evidence type="ECO:0000259" key="8">
    <source>
        <dbReference type="Pfam" id="PF00857"/>
    </source>
</evidence>
<reference evidence="9" key="2">
    <citation type="journal article" date="2021" name="PeerJ">
        <title>Extensive microbial diversity within the chicken gut microbiome revealed by metagenomics and culture.</title>
        <authorList>
            <person name="Gilroy R."/>
            <person name="Ravi A."/>
            <person name="Getino M."/>
            <person name="Pursley I."/>
            <person name="Horton D.L."/>
            <person name="Alikhan N.F."/>
            <person name="Baker D."/>
            <person name="Gharbi K."/>
            <person name="Hall N."/>
            <person name="Watson M."/>
            <person name="Adriaenssens E.M."/>
            <person name="Foster-Nyarko E."/>
            <person name="Jarju S."/>
            <person name="Secka A."/>
            <person name="Antonio M."/>
            <person name="Oren A."/>
            <person name="Chaudhuri R.R."/>
            <person name="La Ragione R."/>
            <person name="Hildebrand F."/>
            <person name="Pallen M.J."/>
        </authorList>
    </citation>
    <scope>NUCLEOTIDE SEQUENCE</scope>
    <source>
        <strain evidence="9">6919</strain>
    </source>
</reference>
<evidence type="ECO:0000256" key="2">
    <source>
        <dbReference type="ARBA" id="ARBA00022642"/>
    </source>
</evidence>
<keyword evidence="3" id="KW-0479">Metal-binding</keyword>
<proteinExistence type="inferred from homology"/>
<name>A0A9D9IP92_9BACT</name>
<dbReference type="Proteomes" id="UP000823598">
    <property type="component" value="Unassembled WGS sequence"/>
</dbReference>
<dbReference type="SUPFAM" id="SSF52499">
    <property type="entry name" value="Isochorismatase-like hydrolases"/>
    <property type="match status" value="1"/>
</dbReference>
<organism evidence="9 10">
    <name type="scientific">Candidatus Limisoma faecipullorum</name>
    <dbReference type="NCBI Taxonomy" id="2840854"/>
    <lineage>
        <taxon>Bacteria</taxon>
        <taxon>Pseudomonadati</taxon>
        <taxon>Bacteroidota</taxon>
        <taxon>Bacteroidia</taxon>
        <taxon>Bacteroidales</taxon>
        <taxon>Candidatus Limisoma</taxon>
    </lineage>
</organism>
<dbReference type="EMBL" id="JADIMC010000005">
    <property type="protein sequence ID" value="MBO8475404.1"/>
    <property type="molecule type" value="Genomic_DNA"/>
</dbReference>
<dbReference type="Gene3D" id="3.40.50.850">
    <property type="entry name" value="Isochorismatase-like"/>
    <property type="match status" value="1"/>
</dbReference>
<dbReference type="GO" id="GO:0008936">
    <property type="term" value="F:nicotinamidase activity"/>
    <property type="evidence" value="ECO:0007669"/>
    <property type="project" value="UniProtKB-EC"/>
</dbReference>
<evidence type="ECO:0000313" key="9">
    <source>
        <dbReference type="EMBL" id="MBO8475404.1"/>
    </source>
</evidence>
<dbReference type="GO" id="GO:0046872">
    <property type="term" value="F:metal ion binding"/>
    <property type="evidence" value="ECO:0007669"/>
    <property type="project" value="UniProtKB-KW"/>
</dbReference>
<dbReference type="Pfam" id="PF00857">
    <property type="entry name" value="Isochorismatase"/>
    <property type="match status" value="1"/>
</dbReference>
<dbReference type="InterPro" id="IPR036380">
    <property type="entry name" value="Isochorismatase-like_sf"/>
</dbReference>
<dbReference type="PANTHER" id="PTHR11080:SF2">
    <property type="entry name" value="LD05707P"/>
    <property type="match status" value="1"/>
</dbReference>
<sequence length="186" mass="20278">MKRLLLIIDPQNDFISGTLPVPGAAEKMEALANYIRETDGEYEFKVVTTDWHPYHHCSFAANGGEWPMHCVQDTAGAAICQTLIKPLFTTKGEVSVLRKGTSKDADEYSIFKNALSAEKIDKLIRGNGIERIDICGIAGDVCVLNTLRDGIERYGAAIFRVLTEFCPSLDGGTALAEAISGMKNHA</sequence>
<evidence type="ECO:0000313" key="10">
    <source>
        <dbReference type="Proteomes" id="UP000823598"/>
    </source>
</evidence>
<comment type="caution">
    <text evidence="9">The sequence shown here is derived from an EMBL/GenBank/DDBJ whole genome shotgun (WGS) entry which is preliminary data.</text>
</comment>
<dbReference type="InterPro" id="IPR000868">
    <property type="entry name" value="Isochorismatase-like_dom"/>
</dbReference>
<feature type="domain" description="Isochorismatase-like" evidence="8">
    <location>
        <begin position="4"/>
        <end position="153"/>
    </location>
</feature>
<dbReference type="PANTHER" id="PTHR11080">
    <property type="entry name" value="PYRAZINAMIDASE/NICOTINAMIDASE"/>
    <property type="match status" value="1"/>
</dbReference>
<evidence type="ECO:0000256" key="1">
    <source>
        <dbReference type="ARBA" id="ARBA00006336"/>
    </source>
</evidence>
<gene>
    <name evidence="9" type="ORF">IAB88_00240</name>
</gene>
<evidence type="ECO:0000256" key="5">
    <source>
        <dbReference type="ARBA" id="ARBA00037900"/>
    </source>
</evidence>